<feature type="compositionally biased region" description="Low complexity" evidence="1">
    <location>
        <begin position="40"/>
        <end position="50"/>
    </location>
</feature>
<protein>
    <submittedName>
        <fullName evidence="2">Molecular chaperone DnaK (HSP70)</fullName>
    </submittedName>
</protein>
<reference evidence="2 3" key="1">
    <citation type="submission" date="2023-07" db="EMBL/GenBank/DDBJ databases">
        <title>Genomic Encyclopedia of Type Strains, Phase IV (KMG-IV): sequencing the most valuable type-strain genomes for metagenomic binning, comparative biology and taxonomic classification.</title>
        <authorList>
            <person name="Goeker M."/>
        </authorList>
    </citation>
    <scope>NUCLEOTIDE SEQUENCE [LARGE SCALE GENOMIC DNA]</scope>
    <source>
        <strain evidence="2 3">DSM 16460</strain>
    </source>
</reference>
<dbReference type="Proteomes" id="UP001224359">
    <property type="component" value="Unassembled WGS sequence"/>
</dbReference>
<gene>
    <name evidence="2" type="ORF">J2S77_001657</name>
</gene>
<keyword evidence="3" id="KW-1185">Reference proteome</keyword>
<dbReference type="EMBL" id="JAUSTQ010000005">
    <property type="protein sequence ID" value="MDQ0159673.1"/>
    <property type="molecule type" value="Genomic_DNA"/>
</dbReference>
<sequence>MRWISLLLFSIIIFPFYLLTTHVFDNFSLNNPEHIEEPSSESISTTTERTLNAATHKPATTASSSGNIKTEYINKLNQLEESVWEEINQLEKQVESDLTSTNNAIKRGAVLLKYERKAREIEEKTDEQFTELMQELESNVQSDQTGQHLSQELKTEYEDRKSKLKSSIYEEVNAFLSES</sequence>
<name>A0ABT9VFB9_9BACI</name>
<comment type="caution">
    <text evidence="2">The sequence shown here is derived from an EMBL/GenBank/DDBJ whole genome shotgun (WGS) entry which is preliminary data.</text>
</comment>
<evidence type="ECO:0000313" key="3">
    <source>
        <dbReference type="Proteomes" id="UP001224359"/>
    </source>
</evidence>
<organism evidence="2 3">
    <name type="scientific">Alkalibacillus salilacus</name>
    <dbReference type="NCBI Taxonomy" id="284582"/>
    <lineage>
        <taxon>Bacteria</taxon>
        <taxon>Bacillati</taxon>
        <taxon>Bacillota</taxon>
        <taxon>Bacilli</taxon>
        <taxon>Bacillales</taxon>
        <taxon>Bacillaceae</taxon>
        <taxon>Alkalibacillus</taxon>
    </lineage>
</organism>
<feature type="region of interest" description="Disordered" evidence="1">
    <location>
        <begin position="34"/>
        <end position="65"/>
    </location>
</feature>
<dbReference type="RefSeq" id="WP_306976327.1">
    <property type="nucleotide sequence ID" value="NZ_JAUSTQ010000005.1"/>
</dbReference>
<evidence type="ECO:0000313" key="2">
    <source>
        <dbReference type="EMBL" id="MDQ0159673.1"/>
    </source>
</evidence>
<accession>A0ABT9VFB9</accession>
<evidence type="ECO:0000256" key="1">
    <source>
        <dbReference type="SAM" id="MobiDB-lite"/>
    </source>
</evidence>
<proteinExistence type="predicted"/>